<feature type="domain" description="PilZ" evidence="1">
    <location>
        <begin position="169"/>
        <end position="252"/>
    </location>
</feature>
<sequence>MHSNLFRQPEGGLSQSPFFILDTMPYSKYFRPDQKLLLRPLRDDQERIENLSAYVVRLAEDVICLYFPYENRPGEEYPFEPEMPVELVGEALGLGIRITGNFQRQLDRDQVEIRLNNDLQAFQRRIHPRGDVTVGLRYTRGHGALRTFRSQWEKNVRILAGQRSLEKLGHFPRVAINLGTGGLRFAIKSSVQVADLCMVLIQLQPENTPICALAEVVWIAEEDDDQAEKRTAGLQFINILKSDQQKIETFLRETRTLAESPSENPS</sequence>
<dbReference type="Proteomes" id="UP000324159">
    <property type="component" value="Unassembled WGS sequence"/>
</dbReference>
<evidence type="ECO:0000313" key="3">
    <source>
        <dbReference type="Proteomes" id="UP000324159"/>
    </source>
</evidence>
<evidence type="ECO:0000313" key="2">
    <source>
        <dbReference type="EMBL" id="TYO97090.1"/>
    </source>
</evidence>
<protein>
    <submittedName>
        <fullName evidence="2">PilZ domain-containing protein</fullName>
    </submittedName>
</protein>
<name>A0A5D3WHQ1_9BACT</name>
<dbReference type="Gene3D" id="2.30.110.70">
    <property type="match status" value="1"/>
</dbReference>
<dbReference type="EMBL" id="VNIB01000011">
    <property type="protein sequence ID" value="TYO97090.1"/>
    <property type="molecule type" value="Genomic_DNA"/>
</dbReference>
<dbReference type="InterPro" id="IPR009875">
    <property type="entry name" value="PilZ_domain"/>
</dbReference>
<accession>A0A5D3WHQ1</accession>
<dbReference type="Gene3D" id="2.40.10.220">
    <property type="entry name" value="predicted glycosyltransferase like domains"/>
    <property type="match status" value="1"/>
</dbReference>
<dbReference type="AlphaFoldDB" id="A0A5D3WHQ1"/>
<reference evidence="2 3" key="1">
    <citation type="submission" date="2019-07" db="EMBL/GenBank/DDBJ databases">
        <title>Genomic Encyclopedia of Type Strains, Phase IV (KMG-IV): sequencing the most valuable type-strain genomes for metagenomic binning, comparative biology and taxonomic classification.</title>
        <authorList>
            <person name="Goeker M."/>
        </authorList>
    </citation>
    <scope>NUCLEOTIDE SEQUENCE [LARGE SCALE GENOMIC DNA]</scope>
    <source>
        <strain evidence="2 3">SS015</strain>
    </source>
</reference>
<comment type="caution">
    <text evidence="2">The sequence shown here is derived from an EMBL/GenBank/DDBJ whole genome shotgun (WGS) entry which is preliminary data.</text>
</comment>
<evidence type="ECO:0000259" key="1">
    <source>
        <dbReference type="Pfam" id="PF07238"/>
    </source>
</evidence>
<proteinExistence type="predicted"/>
<gene>
    <name evidence="2" type="ORF">EDC39_11119</name>
</gene>
<keyword evidence="3" id="KW-1185">Reference proteome</keyword>
<dbReference type="GO" id="GO:0035438">
    <property type="term" value="F:cyclic-di-GMP binding"/>
    <property type="evidence" value="ECO:0007669"/>
    <property type="project" value="InterPro"/>
</dbReference>
<organism evidence="2 3">
    <name type="scientific">Geothermobacter ehrlichii</name>
    <dbReference type="NCBI Taxonomy" id="213224"/>
    <lineage>
        <taxon>Bacteria</taxon>
        <taxon>Pseudomonadati</taxon>
        <taxon>Thermodesulfobacteriota</taxon>
        <taxon>Desulfuromonadia</taxon>
        <taxon>Desulfuromonadales</taxon>
        <taxon>Geothermobacteraceae</taxon>
        <taxon>Geothermobacter</taxon>
    </lineage>
</organism>
<dbReference type="Pfam" id="PF07238">
    <property type="entry name" value="PilZ"/>
    <property type="match status" value="1"/>
</dbReference>